<proteinExistence type="inferred from homology"/>
<protein>
    <recommendedName>
        <fullName evidence="8">Phosphotransferase</fullName>
        <ecNumber evidence="8">2.7.1.-</ecNumber>
    </recommendedName>
</protein>
<feature type="domain" description="Hexokinase N-terminal" evidence="9">
    <location>
        <begin position="9"/>
        <end position="207"/>
    </location>
</feature>
<accession>A0ABP0E7Q9</accession>
<dbReference type="SUPFAM" id="SSF53067">
    <property type="entry name" value="Actin-like ATPase domain"/>
    <property type="match status" value="2"/>
</dbReference>
<comment type="similarity">
    <text evidence="2 8">Belongs to the hexokinase family.</text>
</comment>
<organism evidence="11 12">
    <name type="scientific">[Candida] anglica</name>
    <dbReference type="NCBI Taxonomy" id="148631"/>
    <lineage>
        <taxon>Eukaryota</taxon>
        <taxon>Fungi</taxon>
        <taxon>Dikarya</taxon>
        <taxon>Ascomycota</taxon>
        <taxon>Saccharomycotina</taxon>
        <taxon>Pichiomycetes</taxon>
        <taxon>Debaryomycetaceae</taxon>
        <taxon>Kurtzmaniella</taxon>
    </lineage>
</organism>
<dbReference type="PROSITE" id="PS51748">
    <property type="entry name" value="HEXOKINASE_2"/>
    <property type="match status" value="1"/>
</dbReference>
<dbReference type="Pfam" id="PF00349">
    <property type="entry name" value="Hexokinase_1"/>
    <property type="match status" value="1"/>
</dbReference>
<evidence type="ECO:0000256" key="8">
    <source>
        <dbReference type="RuleBase" id="RU362007"/>
    </source>
</evidence>
<dbReference type="InterPro" id="IPR022672">
    <property type="entry name" value="Hexokinase_N"/>
</dbReference>
<keyword evidence="12" id="KW-1185">Reference proteome</keyword>
<evidence type="ECO:0000259" key="9">
    <source>
        <dbReference type="Pfam" id="PF00349"/>
    </source>
</evidence>
<dbReference type="PRINTS" id="PR00475">
    <property type="entry name" value="HEXOKINASE"/>
</dbReference>
<evidence type="ECO:0000313" key="11">
    <source>
        <dbReference type="EMBL" id="CAK7897060.1"/>
    </source>
</evidence>
<dbReference type="PANTHER" id="PTHR19443:SF30">
    <property type="entry name" value="GLUCOKINASE-1-RELATED"/>
    <property type="match status" value="1"/>
</dbReference>
<evidence type="ECO:0000256" key="7">
    <source>
        <dbReference type="ARBA" id="ARBA00023152"/>
    </source>
</evidence>
<evidence type="ECO:0000313" key="12">
    <source>
        <dbReference type="Proteomes" id="UP001497600"/>
    </source>
</evidence>
<keyword evidence="3 8" id="KW-0808">Transferase</keyword>
<dbReference type="Gene3D" id="3.30.420.40">
    <property type="match status" value="1"/>
</dbReference>
<gene>
    <name evidence="11" type="primary">GLK1</name>
    <name evidence="11" type="ORF">CAAN4_B08042</name>
</gene>
<evidence type="ECO:0000256" key="3">
    <source>
        <dbReference type="ARBA" id="ARBA00022679"/>
    </source>
</evidence>
<feature type="domain" description="Hexokinase C-terminal" evidence="10">
    <location>
        <begin position="220"/>
        <end position="469"/>
    </location>
</feature>
<dbReference type="EMBL" id="OZ004254">
    <property type="protein sequence ID" value="CAK7897060.1"/>
    <property type="molecule type" value="Genomic_DNA"/>
</dbReference>
<name>A0ABP0E7Q9_9ASCO</name>
<reference evidence="11 12" key="1">
    <citation type="submission" date="2024-01" db="EMBL/GenBank/DDBJ databases">
        <authorList>
            <consortium name="Genoscope - CEA"/>
            <person name="William W."/>
        </authorList>
    </citation>
    <scope>NUCLEOTIDE SEQUENCE [LARGE SCALE GENOMIC DNA]</scope>
    <source>
        <strain evidence="11 12">29B2s-10</strain>
    </source>
</reference>
<keyword evidence="5 8" id="KW-0418">Kinase</keyword>
<keyword evidence="6 8" id="KW-0067">ATP-binding</keyword>
<evidence type="ECO:0000256" key="4">
    <source>
        <dbReference type="ARBA" id="ARBA00022741"/>
    </source>
</evidence>
<dbReference type="Pfam" id="PF03727">
    <property type="entry name" value="Hexokinase_2"/>
    <property type="match status" value="1"/>
</dbReference>
<dbReference type="Proteomes" id="UP001497600">
    <property type="component" value="Chromosome B"/>
</dbReference>
<dbReference type="PROSITE" id="PS00378">
    <property type="entry name" value="HEXOKINASE_1"/>
    <property type="match status" value="1"/>
</dbReference>
<dbReference type="InterPro" id="IPR001312">
    <property type="entry name" value="Hexokinase"/>
</dbReference>
<dbReference type="Gene3D" id="3.40.367.20">
    <property type="match status" value="1"/>
</dbReference>
<comment type="pathway">
    <text evidence="1">Carbohydrate degradation; glycolysis; D-glyceraldehyde 3-phosphate and glycerone phosphate from D-glucose: step 1/4.</text>
</comment>
<evidence type="ECO:0000259" key="10">
    <source>
        <dbReference type="Pfam" id="PF03727"/>
    </source>
</evidence>
<dbReference type="PANTHER" id="PTHR19443">
    <property type="entry name" value="HEXOKINASE"/>
    <property type="match status" value="1"/>
</dbReference>
<evidence type="ECO:0000256" key="2">
    <source>
        <dbReference type="ARBA" id="ARBA00009225"/>
    </source>
</evidence>
<keyword evidence="4 8" id="KW-0547">Nucleotide-binding</keyword>
<dbReference type="InterPro" id="IPR019807">
    <property type="entry name" value="Hexokinase_BS"/>
</dbReference>
<sequence>MNSELEKVVNEIVEQFKVEKEFLCKATQSFVDSMDTGLKHDKSSRDFMPMIPAYVTSIPNGKETGLFLAADLGGTNFRVCSIKLNGDHTFAMEQSKAEIPRDLMKNSTADELFSYLAKKVKAFLCEYHSDVEDEEKLKLGFTFSFPVNQTAINRGTLMRWTKGFDLPDCVDKDVVELLQSNLDKLETNVHVAALANDTVGTLLARAYANNPEETKSNTVIGCIFGTGTNGAYFESLENIPKLDLSTVPKDAAGMVINTEWGSFDNLLQVLPTSVYDEILDSETSNKGFHLFEKRISGMFLGELLRVILIDLFERGLIFQDLYKSRGGSLPHRLSEPWQLSSEVLSYLQIDDSTDLKMSGLIMENVLRLPTNSEERLVIQKITQAVASRAAHLSAIPLAAIVQRVAPTYKDDENDFEVGCDGSVVEFYPGFQANIKEALQLIDPLKGSKKKIHLRIAKDGSGVGAALCAATT</sequence>
<dbReference type="InterPro" id="IPR043129">
    <property type="entry name" value="ATPase_NBD"/>
</dbReference>
<dbReference type="EC" id="2.7.1.-" evidence="8"/>
<evidence type="ECO:0000256" key="5">
    <source>
        <dbReference type="ARBA" id="ARBA00022777"/>
    </source>
</evidence>
<keyword evidence="7 8" id="KW-0324">Glycolysis</keyword>
<evidence type="ECO:0000256" key="1">
    <source>
        <dbReference type="ARBA" id="ARBA00004888"/>
    </source>
</evidence>
<evidence type="ECO:0000256" key="6">
    <source>
        <dbReference type="ARBA" id="ARBA00022840"/>
    </source>
</evidence>
<dbReference type="InterPro" id="IPR022673">
    <property type="entry name" value="Hexokinase_C"/>
</dbReference>